<sequence length="124" mass="14157">MAAEYPGLLLLSRNEALRAYVDLLLSERGIPVRHFDNAKEGLFWLVDNTPRHILLDEDLDLDPFSVANRIRHVKRLKFVSIAVLIPPSEKLRTTAEVVRVKAIEKPLTREKLFRFLDLPLGSAS</sequence>
<comment type="caution">
    <text evidence="1">The sequence shown here is derived from an EMBL/GenBank/DDBJ whole genome shotgun (WGS) entry which is preliminary data.</text>
</comment>
<dbReference type="AlphaFoldDB" id="A0A0N0BM21"/>
<proteinExistence type="predicted"/>
<protein>
    <recommendedName>
        <fullName evidence="3">Response regulator</fullName>
    </recommendedName>
</protein>
<evidence type="ECO:0000313" key="1">
    <source>
        <dbReference type="EMBL" id="KOX90394.1"/>
    </source>
</evidence>
<organism evidence="1 2">
    <name type="scientific">Thermus aquaticus</name>
    <dbReference type="NCBI Taxonomy" id="271"/>
    <lineage>
        <taxon>Bacteria</taxon>
        <taxon>Thermotogati</taxon>
        <taxon>Deinococcota</taxon>
        <taxon>Deinococci</taxon>
        <taxon>Thermales</taxon>
        <taxon>Thermaceae</taxon>
        <taxon>Thermus</taxon>
    </lineage>
</organism>
<evidence type="ECO:0008006" key="3">
    <source>
        <dbReference type="Google" id="ProtNLM"/>
    </source>
</evidence>
<gene>
    <name evidence="1" type="ORF">BVI061214_01585</name>
</gene>
<name>A0A0N0BM21_THEAQ</name>
<accession>A0A0N0BM21</accession>
<dbReference type="InterPro" id="IPR011006">
    <property type="entry name" value="CheY-like_superfamily"/>
</dbReference>
<dbReference type="PATRIC" id="fig|271.14.peg.1659"/>
<evidence type="ECO:0000313" key="2">
    <source>
        <dbReference type="Proteomes" id="UP000037685"/>
    </source>
</evidence>
<dbReference type="Gene3D" id="3.40.50.2300">
    <property type="match status" value="1"/>
</dbReference>
<dbReference type="SUPFAM" id="SSF52172">
    <property type="entry name" value="CheY-like"/>
    <property type="match status" value="1"/>
</dbReference>
<reference evidence="1 2" key="1">
    <citation type="submission" date="2015-07" db="EMBL/GenBank/DDBJ databases">
        <authorList>
            <person name="Noorani M."/>
        </authorList>
    </citation>
    <scope>NUCLEOTIDE SEQUENCE [LARGE SCALE GENOMIC DNA]</scope>
    <source>
        <strain evidence="2">ATCC 25104 / DSM 625 / JCM 10724 / NBRC 103206 / NCIMB 11243 / YT-1</strain>
    </source>
</reference>
<dbReference type="EMBL" id="LHCI01000106">
    <property type="protein sequence ID" value="KOX90394.1"/>
    <property type="molecule type" value="Genomic_DNA"/>
</dbReference>
<dbReference type="RefSeq" id="WP_053767967.1">
    <property type="nucleotide sequence ID" value="NZ_LHCI01000106.1"/>
</dbReference>
<dbReference type="Proteomes" id="UP000037685">
    <property type="component" value="Unassembled WGS sequence"/>
</dbReference>